<evidence type="ECO:0000313" key="4">
    <source>
        <dbReference type="Proteomes" id="UP000288943"/>
    </source>
</evidence>
<dbReference type="OrthoDB" id="2621704at2"/>
<evidence type="ECO:0000313" key="5">
    <source>
        <dbReference type="Proteomes" id="UP001527202"/>
    </source>
</evidence>
<feature type="transmembrane region" description="Helical" evidence="1">
    <location>
        <begin position="67"/>
        <end position="84"/>
    </location>
</feature>
<dbReference type="EMBL" id="JAMDMJ010000008">
    <property type="protein sequence ID" value="MCY9595755.1"/>
    <property type="molecule type" value="Genomic_DNA"/>
</dbReference>
<dbReference type="RefSeq" id="WP_042229276.1">
    <property type="nucleotide sequence ID" value="NZ_BQWH01000001.1"/>
</dbReference>
<name>A0A410WSY8_9BACL</name>
<dbReference type="KEGG" id="pchi:PC41400_07460"/>
<keyword evidence="1" id="KW-1133">Transmembrane helix</keyword>
<protein>
    <recommendedName>
        <fullName evidence="6">DUF3899 domain-containing protein</fullName>
    </recommendedName>
</protein>
<evidence type="ECO:0000313" key="2">
    <source>
        <dbReference type="EMBL" id="MCY9595755.1"/>
    </source>
</evidence>
<dbReference type="Proteomes" id="UP000288943">
    <property type="component" value="Chromosome"/>
</dbReference>
<dbReference type="GeneID" id="95374652"/>
<dbReference type="AlphaFoldDB" id="A0A410WSY8"/>
<evidence type="ECO:0008006" key="6">
    <source>
        <dbReference type="Google" id="ProtNLM"/>
    </source>
</evidence>
<dbReference type="EMBL" id="CP026520">
    <property type="protein sequence ID" value="QAV17509.1"/>
    <property type="molecule type" value="Genomic_DNA"/>
</dbReference>
<evidence type="ECO:0000313" key="3">
    <source>
        <dbReference type="EMBL" id="QAV17509.1"/>
    </source>
</evidence>
<dbReference type="Proteomes" id="UP001527202">
    <property type="component" value="Unassembled WGS sequence"/>
</dbReference>
<keyword evidence="1" id="KW-0472">Membrane</keyword>
<evidence type="ECO:0000256" key="1">
    <source>
        <dbReference type="SAM" id="Phobius"/>
    </source>
</evidence>
<reference evidence="2 5" key="2">
    <citation type="submission" date="2022-05" db="EMBL/GenBank/DDBJ databases">
        <title>Genome Sequencing of Bee-Associated Microbes.</title>
        <authorList>
            <person name="Dunlap C."/>
        </authorList>
    </citation>
    <scope>NUCLEOTIDE SEQUENCE [LARGE SCALE GENOMIC DNA]</scope>
    <source>
        <strain evidence="2 5">NRRL B-23120</strain>
    </source>
</reference>
<accession>A0A410WSY8</accession>
<organism evidence="3 4">
    <name type="scientific">Paenibacillus chitinolyticus</name>
    <dbReference type="NCBI Taxonomy" id="79263"/>
    <lineage>
        <taxon>Bacteria</taxon>
        <taxon>Bacillati</taxon>
        <taxon>Bacillota</taxon>
        <taxon>Bacilli</taxon>
        <taxon>Bacillales</taxon>
        <taxon>Paenibacillaceae</taxon>
        <taxon>Paenibacillus</taxon>
    </lineage>
</organism>
<gene>
    <name evidence="2" type="ORF">M5X16_08215</name>
    <name evidence="3" type="ORF">PC41400_07460</name>
</gene>
<keyword evidence="5" id="KW-1185">Reference proteome</keyword>
<reference evidence="3 4" key="1">
    <citation type="submission" date="2018-01" db="EMBL/GenBank/DDBJ databases">
        <title>The whole genome sequencing and assembly of Paenibacillus chitinolyticus KCCM 41400 strain.</title>
        <authorList>
            <person name="Kim J.-Y."/>
            <person name="Park M.-K."/>
            <person name="Lee Y.-J."/>
            <person name="Yi H."/>
            <person name="Bahn Y.-S."/>
            <person name="Kim J.F."/>
            <person name="Lee D.-W."/>
        </authorList>
    </citation>
    <scope>NUCLEOTIDE SEQUENCE [LARGE SCALE GENOMIC DNA]</scope>
    <source>
        <strain evidence="3 4">KCCM 41400</strain>
    </source>
</reference>
<sequence>MLRSISDTLFLLALILLIVSAIVSGIGFQAFTMRRKDNDPRQIEVPNKQKQLEKQNKGMAGFIRSKITLTALVFALVSVVLSYLERYV</sequence>
<keyword evidence="1" id="KW-0812">Transmembrane</keyword>
<proteinExistence type="predicted"/>